<dbReference type="EnsemblPlants" id="AET2Gv20347100.4">
    <property type="protein sequence ID" value="AET2Gv20347100.4"/>
    <property type="gene ID" value="AET2Gv20347100"/>
</dbReference>
<keyword evidence="2" id="KW-1133">Transmembrane helix</keyword>
<feature type="region of interest" description="Disordered" evidence="1">
    <location>
        <begin position="109"/>
        <end position="203"/>
    </location>
</feature>
<reference evidence="4" key="2">
    <citation type="journal article" date="2017" name="Nat. Plants">
        <title>The Aegilops tauschii genome reveals multiple impacts of transposons.</title>
        <authorList>
            <person name="Zhao G."/>
            <person name="Zou C."/>
            <person name="Li K."/>
            <person name="Wang K."/>
            <person name="Li T."/>
            <person name="Gao L."/>
            <person name="Zhang X."/>
            <person name="Wang H."/>
            <person name="Yang Z."/>
            <person name="Liu X."/>
            <person name="Jiang W."/>
            <person name="Mao L."/>
            <person name="Kong X."/>
            <person name="Jiao Y."/>
            <person name="Jia J."/>
        </authorList>
    </citation>
    <scope>NUCLEOTIDE SEQUENCE [LARGE SCALE GENOMIC DNA]</scope>
    <source>
        <strain evidence="4">cv. AL8/78</strain>
    </source>
</reference>
<dbReference type="PANTHER" id="PTHR33676">
    <property type="entry name" value="COLD REGULATED PROTEIN 27"/>
    <property type="match status" value="1"/>
</dbReference>
<feature type="compositionally biased region" description="Low complexity" evidence="1">
    <location>
        <begin position="155"/>
        <end position="175"/>
    </location>
</feature>
<keyword evidence="2" id="KW-0812">Transmembrane</keyword>
<feature type="compositionally biased region" description="Polar residues" evidence="1">
    <location>
        <begin position="185"/>
        <end position="196"/>
    </location>
</feature>
<dbReference type="Proteomes" id="UP000015105">
    <property type="component" value="Chromosome 2D"/>
</dbReference>
<reference evidence="4" key="1">
    <citation type="journal article" date="2014" name="Science">
        <title>Ancient hybridizations among the ancestral genomes of bread wheat.</title>
        <authorList>
            <consortium name="International Wheat Genome Sequencing Consortium,"/>
            <person name="Marcussen T."/>
            <person name="Sandve S.R."/>
            <person name="Heier L."/>
            <person name="Spannagl M."/>
            <person name="Pfeifer M."/>
            <person name="Jakobsen K.S."/>
            <person name="Wulff B.B."/>
            <person name="Steuernagel B."/>
            <person name="Mayer K.F."/>
            <person name="Olsen O.A."/>
        </authorList>
    </citation>
    <scope>NUCLEOTIDE SEQUENCE [LARGE SCALE GENOMIC DNA]</scope>
    <source>
        <strain evidence="4">cv. AL8/78</strain>
    </source>
</reference>
<organism evidence="3 4">
    <name type="scientific">Aegilops tauschii subsp. strangulata</name>
    <name type="common">Goatgrass</name>
    <dbReference type="NCBI Taxonomy" id="200361"/>
    <lineage>
        <taxon>Eukaryota</taxon>
        <taxon>Viridiplantae</taxon>
        <taxon>Streptophyta</taxon>
        <taxon>Embryophyta</taxon>
        <taxon>Tracheophyta</taxon>
        <taxon>Spermatophyta</taxon>
        <taxon>Magnoliopsida</taxon>
        <taxon>Liliopsida</taxon>
        <taxon>Poales</taxon>
        <taxon>Poaceae</taxon>
        <taxon>BOP clade</taxon>
        <taxon>Pooideae</taxon>
        <taxon>Triticodae</taxon>
        <taxon>Triticeae</taxon>
        <taxon>Triticinae</taxon>
        <taxon>Aegilops</taxon>
    </lineage>
</organism>
<proteinExistence type="predicted"/>
<sequence>HGAGKETTMEEEEGRAGLRELARFPVSVLFFIVLPVWLPADLFGCCEALNHEIHGVFSLLWQDVMVVCSSAGWTDQKHMLYLGLLQESFVNRLHDGEISFRGLFDLSPGAGASGPKQPSKVDRAKVERTGPPCCGNQGDGEVHSMDDDDDDDASSTETVQESSSQASATSSGRSSPCHSAKRGRSPSSTAEGSDQNFIDEDIYSYKRNWRIKRRTTAQHQATQSLLT</sequence>
<dbReference type="GO" id="GO:0009409">
    <property type="term" value="P:response to cold"/>
    <property type="evidence" value="ECO:0007669"/>
    <property type="project" value="InterPro"/>
</dbReference>
<accession>A0A453B309</accession>
<reference evidence="3" key="3">
    <citation type="journal article" date="2017" name="Nature">
        <title>Genome sequence of the progenitor of the wheat D genome Aegilops tauschii.</title>
        <authorList>
            <person name="Luo M.C."/>
            <person name="Gu Y.Q."/>
            <person name="Puiu D."/>
            <person name="Wang H."/>
            <person name="Twardziok S.O."/>
            <person name="Deal K.R."/>
            <person name="Huo N."/>
            <person name="Zhu T."/>
            <person name="Wang L."/>
            <person name="Wang Y."/>
            <person name="McGuire P.E."/>
            <person name="Liu S."/>
            <person name="Long H."/>
            <person name="Ramasamy R.K."/>
            <person name="Rodriguez J.C."/>
            <person name="Van S.L."/>
            <person name="Yuan L."/>
            <person name="Wang Z."/>
            <person name="Xia Z."/>
            <person name="Xiao L."/>
            <person name="Anderson O.D."/>
            <person name="Ouyang S."/>
            <person name="Liang Y."/>
            <person name="Zimin A.V."/>
            <person name="Pertea G."/>
            <person name="Qi P."/>
            <person name="Bennetzen J.L."/>
            <person name="Dai X."/>
            <person name="Dawson M.W."/>
            <person name="Muller H.G."/>
            <person name="Kugler K."/>
            <person name="Rivarola-Duarte L."/>
            <person name="Spannagl M."/>
            <person name="Mayer K.F.X."/>
            <person name="Lu F.H."/>
            <person name="Bevan M.W."/>
            <person name="Leroy P."/>
            <person name="Li P."/>
            <person name="You F.M."/>
            <person name="Sun Q."/>
            <person name="Liu Z."/>
            <person name="Lyons E."/>
            <person name="Wicker T."/>
            <person name="Salzberg S.L."/>
            <person name="Devos K.M."/>
            <person name="Dvorak J."/>
        </authorList>
    </citation>
    <scope>NUCLEOTIDE SEQUENCE [LARGE SCALE GENOMIC DNA]</scope>
    <source>
        <strain evidence="3">cv. AL8/78</strain>
    </source>
</reference>
<dbReference type="Gramene" id="AET2Gv20347100.4">
    <property type="protein sequence ID" value="AET2Gv20347100.4"/>
    <property type="gene ID" value="AET2Gv20347100"/>
</dbReference>
<evidence type="ECO:0000313" key="4">
    <source>
        <dbReference type="Proteomes" id="UP000015105"/>
    </source>
</evidence>
<reference evidence="3" key="4">
    <citation type="submission" date="2019-03" db="UniProtKB">
        <authorList>
            <consortium name="EnsemblPlants"/>
        </authorList>
    </citation>
    <scope>IDENTIFICATION</scope>
</reference>
<dbReference type="GO" id="GO:0042752">
    <property type="term" value="P:regulation of circadian rhythm"/>
    <property type="evidence" value="ECO:0007669"/>
    <property type="project" value="InterPro"/>
</dbReference>
<evidence type="ECO:0000256" key="2">
    <source>
        <dbReference type="SAM" id="Phobius"/>
    </source>
</evidence>
<feature type="transmembrane region" description="Helical" evidence="2">
    <location>
        <begin position="21"/>
        <end position="40"/>
    </location>
</feature>
<evidence type="ECO:0000256" key="1">
    <source>
        <dbReference type="SAM" id="MobiDB-lite"/>
    </source>
</evidence>
<evidence type="ECO:0000313" key="3">
    <source>
        <dbReference type="EnsemblPlants" id="AET2Gv20347100.4"/>
    </source>
</evidence>
<protein>
    <submittedName>
        <fullName evidence="3">Uncharacterized protein</fullName>
    </submittedName>
</protein>
<keyword evidence="4" id="KW-1185">Reference proteome</keyword>
<dbReference type="PANTHER" id="PTHR33676:SF11">
    <property type="entry name" value="OS07G0618700 PROTEIN"/>
    <property type="match status" value="1"/>
</dbReference>
<keyword evidence="2" id="KW-0472">Membrane</keyword>
<feature type="compositionally biased region" description="Basic and acidic residues" evidence="1">
    <location>
        <begin position="119"/>
        <end position="128"/>
    </location>
</feature>
<name>A0A453B309_AEGTS</name>
<reference evidence="3" key="5">
    <citation type="journal article" date="2021" name="G3 (Bethesda)">
        <title>Aegilops tauschii genome assembly Aet v5.0 features greater sequence contiguity and improved annotation.</title>
        <authorList>
            <person name="Wang L."/>
            <person name="Zhu T."/>
            <person name="Rodriguez J.C."/>
            <person name="Deal K.R."/>
            <person name="Dubcovsky J."/>
            <person name="McGuire P.E."/>
            <person name="Lux T."/>
            <person name="Spannagl M."/>
            <person name="Mayer K.F.X."/>
            <person name="Baldrich P."/>
            <person name="Meyers B.C."/>
            <person name="Huo N."/>
            <person name="Gu Y.Q."/>
            <person name="Zhou H."/>
            <person name="Devos K.M."/>
            <person name="Bennetzen J.L."/>
            <person name="Unver T."/>
            <person name="Budak H."/>
            <person name="Gulick P.J."/>
            <person name="Galiba G."/>
            <person name="Kalapos B."/>
            <person name="Nelson D.R."/>
            <person name="Li P."/>
            <person name="You F.M."/>
            <person name="Luo M.C."/>
            <person name="Dvorak J."/>
        </authorList>
    </citation>
    <scope>NUCLEOTIDE SEQUENCE [LARGE SCALE GENOMIC DNA]</scope>
    <source>
        <strain evidence="3">cv. AL8/78</strain>
    </source>
</reference>
<dbReference type="AlphaFoldDB" id="A0A453B309"/>
<dbReference type="InterPro" id="IPR044678">
    <property type="entry name" value="COR27/28"/>
</dbReference>